<sequence>MPPKKVTGKYGFCINAPYYQMLVQLFIKKKTELDNIKNCDNFSQDKTFLKHPSATQICKEFTFLHDSLSNYRGGENRKNETFTEEDCNFLNYWLNDKLRNNNKDISICVKEIYDEIKGKNEAIFSKHRELDEHMVNIETEILENMKYLYELYYNAVKIINMMRGQDYSDEEQENEEHEKQNKKEQGREEREVQTQGKEEHEVQPQEKEEHEAEERNDKKNKSCSDYIMECDKNYKEGMDRCLDINDDFYNALKIFKDSYGFLTEPSSDILSTCDSSKFLFFPEYDSVLDNQRRIMAGKILSAPLILSFAIPLLYKYTPFGPFLRTKINMVRGRWMNQDKNENELLSSLTDIEDNISDQGEYKIGYYSGTD</sequence>
<dbReference type="EMBL" id="FLQU01002108">
    <property type="protein sequence ID" value="SBS95607.1"/>
    <property type="molecule type" value="Genomic_DNA"/>
</dbReference>
<accession>A0A1A8WRU0</accession>
<evidence type="ECO:0000313" key="3">
    <source>
        <dbReference type="Proteomes" id="UP000078560"/>
    </source>
</evidence>
<dbReference type="AlphaFoldDB" id="A0A1A8WRU0"/>
<organism evidence="2 3">
    <name type="scientific">Plasmodium ovale curtisi</name>
    <dbReference type="NCBI Taxonomy" id="864141"/>
    <lineage>
        <taxon>Eukaryota</taxon>
        <taxon>Sar</taxon>
        <taxon>Alveolata</taxon>
        <taxon>Apicomplexa</taxon>
        <taxon>Aconoidasida</taxon>
        <taxon>Haemosporida</taxon>
        <taxon>Plasmodiidae</taxon>
        <taxon>Plasmodium</taxon>
        <taxon>Plasmodium (Plasmodium)</taxon>
    </lineage>
</organism>
<proteinExistence type="predicted"/>
<name>A0A1A8WRU0_PLAOA</name>
<feature type="compositionally biased region" description="Basic and acidic residues" evidence="1">
    <location>
        <begin position="176"/>
        <end position="218"/>
    </location>
</feature>
<gene>
    <name evidence="2" type="ORF">POVCU2_0097150</name>
</gene>
<reference evidence="3" key="1">
    <citation type="submission" date="2016-05" db="EMBL/GenBank/DDBJ databases">
        <authorList>
            <person name="Naeem Raeece"/>
        </authorList>
    </citation>
    <scope>NUCLEOTIDE SEQUENCE [LARGE SCALE GENOMIC DNA]</scope>
</reference>
<feature type="region of interest" description="Disordered" evidence="1">
    <location>
        <begin position="168"/>
        <end position="218"/>
    </location>
</feature>
<dbReference type="Proteomes" id="UP000078560">
    <property type="component" value="Unassembled WGS sequence"/>
</dbReference>
<protein>
    <submittedName>
        <fullName evidence="2">PIR Superfamily Protein</fullName>
    </submittedName>
</protein>
<dbReference type="VEuPathDB" id="PlasmoDB:PocGH01_00227200"/>
<evidence type="ECO:0000313" key="2">
    <source>
        <dbReference type="EMBL" id="SBS95607.1"/>
    </source>
</evidence>
<evidence type="ECO:0000256" key="1">
    <source>
        <dbReference type="SAM" id="MobiDB-lite"/>
    </source>
</evidence>
<dbReference type="Pfam" id="PF05795">
    <property type="entry name" value="Plasmodium_Vir"/>
    <property type="match status" value="2"/>
</dbReference>
<dbReference type="InterPro" id="IPR008780">
    <property type="entry name" value="Plasmodium_Vir"/>
</dbReference>